<comment type="similarity">
    <text evidence="1 5">Belongs to the transferase hexapeptide repeat family.</text>
</comment>
<dbReference type="GO" id="GO:0009001">
    <property type="term" value="F:serine O-acetyltransferase activity"/>
    <property type="evidence" value="ECO:0007669"/>
    <property type="project" value="InterPro"/>
</dbReference>
<dbReference type="RefSeq" id="WP_000591080.1">
    <property type="nucleotide sequence ID" value="NZ_BDJN01000045.1"/>
</dbReference>
<reference evidence="6 7" key="1">
    <citation type="submission" date="2020-04" db="EMBL/GenBank/DDBJ databases">
        <title>Closed genome of O121:H19 shiga- toxin Escherichia coli isolated from flour in USA, 2016.</title>
        <authorList>
            <person name="Haendiges J."/>
            <person name="Jinneman K.C."/>
            <person name="Gonzalez-Escalona N."/>
        </authorList>
    </citation>
    <scope>NUCLEOTIDE SEQUENCE [LARGE SCALE GENOMIC DNA]</scope>
    <source>
        <strain evidence="6 7">FDA858783-1-52</strain>
    </source>
</reference>
<dbReference type="AlphaFoldDB" id="A0AAP9MTZ6"/>
<dbReference type="EMBL" id="CP051631">
    <property type="protein sequence ID" value="QJE07994.1"/>
    <property type="molecule type" value="Genomic_DNA"/>
</dbReference>
<accession>A0AAP9MTZ6</accession>
<proteinExistence type="inferred from homology"/>
<evidence type="ECO:0000256" key="1">
    <source>
        <dbReference type="ARBA" id="ARBA00007274"/>
    </source>
</evidence>
<keyword evidence="2 5" id="KW-0808">Transferase</keyword>
<dbReference type="EC" id="2.3.1.-" evidence="5"/>
<evidence type="ECO:0000256" key="5">
    <source>
        <dbReference type="PIRNR" id="PIRNR000441"/>
    </source>
</evidence>
<evidence type="ECO:0000313" key="6">
    <source>
        <dbReference type="EMBL" id="QJE07994.1"/>
    </source>
</evidence>
<name>A0AAP9MTZ6_ECOLX</name>
<dbReference type="InterPro" id="IPR018357">
    <property type="entry name" value="Hexapep_transf_CS"/>
</dbReference>
<evidence type="ECO:0000256" key="4">
    <source>
        <dbReference type="ARBA" id="ARBA00023315"/>
    </source>
</evidence>
<gene>
    <name evidence="6" type="ORF">A9225_23610</name>
</gene>
<dbReference type="InterPro" id="IPR045304">
    <property type="entry name" value="LbH_SAT"/>
</dbReference>
<organism evidence="6 7">
    <name type="scientific">Escherichia coli O121</name>
    <dbReference type="NCBI Taxonomy" id="1055537"/>
    <lineage>
        <taxon>Bacteria</taxon>
        <taxon>Pseudomonadati</taxon>
        <taxon>Pseudomonadota</taxon>
        <taxon>Gammaproteobacteria</taxon>
        <taxon>Enterobacterales</taxon>
        <taxon>Enterobacteriaceae</taxon>
        <taxon>Escherichia</taxon>
    </lineage>
</organism>
<dbReference type="InterPro" id="IPR005881">
    <property type="entry name" value="Ser_O-AcTrfase"/>
</dbReference>
<dbReference type="CDD" id="cd03354">
    <property type="entry name" value="LbH_SAT"/>
    <property type="match status" value="1"/>
</dbReference>
<dbReference type="Proteomes" id="UP000502462">
    <property type="component" value="Chromosome"/>
</dbReference>
<evidence type="ECO:0000313" key="7">
    <source>
        <dbReference type="Proteomes" id="UP000502462"/>
    </source>
</evidence>
<dbReference type="GO" id="GO:0006535">
    <property type="term" value="P:cysteine biosynthetic process from serine"/>
    <property type="evidence" value="ECO:0007669"/>
    <property type="project" value="InterPro"/>
</dbReference>
<sequence>MIKIVNEDLHAFTKNGSFASKVKCTIISHTFHLVLMIRLGQFLSKIPVIGAFFRLVIEYSIRIIFSSDISLRARIGGGLVIMHGHDIVIGRDVVIGRNCKILNGVTLGNKDTESTENQQPVVGDNVIIGTGAKILGKVVIGNNVKIGANSVVISDIAPDSVAVGIPARVTKGI</sequence>
<protein>
    <recommendedName>
        <fullName evidence="5">Acetyltransferase</fullName>
        <ecNumber evidence="5">2.3.1.-</ecNumber>
    </recommendedName>
</protein>
<dbReference type="SUPFAM" id="SSF51161">
    <property type="entry name" value="Trimeric LpxA-like enzymes"/>
    <property type="match status" value="1"/>
</dbReference>
<evidence type="ECO:0000256" key="2">
    <source>
        <dbReference type="ARBA" id="ARBA00022679"/>
    </source>
</evidence>
<dbReference type="PANTHER" id="PTHR42811">
    <property type="entry name" value="SERINE ACETYLTRANSFERASE"/>
    <property type="match status" value="1"/>
</dbReference>
<keyword evidence="3" id="KW-0677">Repeat</keyword>
<evidence type="ECO:0000256" key="3">
    <source>
        <dbReference type="ARBA" id="ARBA00022737"/>
    </source>
</evidence>
<dbReference type="Gene3D" id="2.160.10.10">
    <property type="entry name" value="Hexapeptide repeat proteins"/>
    <property type="match status" value="1"/>
</dbReference>
<dbReference type="InterPro" id="IPR001451">
    <property type="entry name" value="Hexapep"/>
</dbReference>
<keyword evidence="4 5" id="KW-0012">Acyltransferase</keyword>
<dbReference type="PROSITE" id="PS00101">
    <property type="entry name" value="HEXAPEP_TRANSFERASES"/>
    <property type="match status" value="1"/>
</dbReference>
<dbReference type="Pfam" id="PF00132">
    <property type="entry name" value="Hexapep"/>
    <property type="match status" value="1"/>
</dbReference>
<dbReference type="GO" id="GO:0005737">
    <property type="term" value="C:cytoplasm"/>
    <property type="evidence" value="ECO:0007669"/>
    <property type="project" value="InterPro"/>
</dbReference>
<dbReference type="PIRSF" id="PIRSF000441">
    <property type="entry name" value="CysE"/>
    <property type="match status" value="1"/>
</dbReference>
<dbReference type="InterPro" id="IPR011004">
    <property type="entry name" value="Trimer_LpxA-like_sf"/>
</dbReference>